<keyword evidence="2" id="KW-0964">Secreted</keyword>
<dbReference type="PROSITE" id="PS51403">
    <property type="entry name" value="NC1_IV"/>
    <property type="match status" value="1"/>
</dbReference>
<dbReference type="InterPro" id="IPR036954">
    <property type="entry name" value="Collagen_IV_NC_sf"/>
</dbReference>
<feature type="region of interest" description="Disordered" evidence="8">
    <location>
        <begin position="1"/>
        <end position="43"/>
    </location>
</feature>
<feature type="domain" description="Collagen IV NC1" evidence="9">
    <location>
        <begin position="216"/>
        <end position="440"/>
    </location>
</feature>
<evidence type="ECO:0000259" key="9">
    <source>
        <dbReference type="PROSITE" id="PS51403"/>
    </source>
</evidence>
<evidence type="ECO:0000256" key="6">
    <source>
        <dbReference type="ARBA" id="ARBA00023119"/>
    </source>
</evidence>
<dbReference type="Pfam" id="PF01413">
    <property type="entry name" value="C4"/>
    <property type="match status" value="2"/>
</dbReference>
<dbReference type="AlphaFoldDB" id="A0A821CB64"/>
<proteinExistence type="predicted"/>
<dbReference type="Gene3D" id="2.170.240.10">
    <property type="entry name" value="Collagen IV, non-collagenous"/>
    <property type="match status" value="1"/>
</dbReference>
<dbReference type="InterPro" id="IPR001442">
    <property type="entry name" value="Collagen_IV_NC"/>
</dbReference>
<feature type="region of interest" description="Disordered" evidence="8">
    <location>
        <begin position="132"/>
        <end position="151"/>
    </location>
</feature>
<evidence type="ECO:0000256" key="3">
    <source>
        <dbReference type="ARBA" id="ARBA00022530"/>
    </source>
</evidence>
<evidence type="ECO:0000313" key="10">
    <source>
        <dbReference type="EMBL" id="CAF4602954.1"/>
    </source>
</evidence>
<keyword evidence="6" id="KW-0176">Collagen</keyword>
<dbReference type="SUPFAM" id="SSF56436">
    <property type="entry name" value="C-type lectin-like"/>
    <property type="match status" value="2"/>
</dbReference>
<evidence type="ECO:0000256" key="1">
    <source>
        <dbReference type="ARBA" id="ARBA00004302"/>
    </source>
</evidence>
<organism evidence="10 11">
    <name type="scientific">Rotaria socialis</name>
    <dbReference type="NCBI Taxonomy" id="392032"/>
    <lineage>
        <taxon>Eukaryota</taxon>
        <taxon>Metazoa</taxon>
        <taxon>Spiralia</taxon>
        <taxon>Gnathifera</taxon>
        <taxon>Rotifera</taxon>
        <taxon>Eurotatoria</taxon>
        <taxon>Bdelloidea</taxon>
        <taxon>Philodinida</taxon>
        <taxon>Philodinidae</taxon>
        <taxon>Rotaria</taxon>
    </lineage>
</organism>
<evidence type="ECO:0000256" key="7">
    <source>
        <dbReference type="ARBA" id="ARBA00023157"/>
    </source>
</evidence>
<dbReference type="GO" id="GO:0005201">
    <property type="term" value="F:extracellular matrix structural constituent"/>
    <property type="evidence" value="ECO:0007669"/>
    <property type="project" value="InterPro"/>
</dbReference>
<reference evidence="10" key="1">
    <citation type="submission" date="2021-02" db="EMBL/GenBank/DDBJ databases">
        <authorList>
            <person name="Nowell W R."/>
        </authorList>
    </citation>
    <scope>NUCLEOTIDE SEQUENCE</scope>
</reference>
<dbReference type="InterPro" id="IPR016187">
    <property type="entry name" value="CTDL_fold"/>
</dbReference>
<sequence>LGRGATGDRGVTGDRGQDGFPGRMGLAGFPGRDGKPGLSGSPGLPGLLGINGLPGIPGAAGSKGLPGHPGPAGNSGLPGRRGEPGTAGMCLSGIPGRKGEVGDSGLPGANGLPGMPGAKGEPVRVESLVQSGTKGERGDQGLPGTNGIPGRVGLPGPKGYPGQVGLSGRPGNPGSLGARGPVGDAGLSGAPGLHGLPGSPGIAGIQGLPGDTGEGSFIFSRHSQDKTAPQCPFATTKMQEGFSFMGMQGDTYAAHQDLGGSGSCLRRFSAMPFLFCDIGNSCHYASRNDYSYWLSTNEPMSASMAPFESRDIPNHLSRCVVCESPTPVFAIHSQSQRVPACPDGYDLLWTGYSFVFTSADGGRGDQQSLQSPGSCLEKYHDRPYFHCKDHSHCNYYPNMMTFYLATLDDYSGFEKPKLLTLKAGTQRQYVSRCAVCHANLFKQTANGPSAFFAQVKKL</sequence>
<evidence type="ECO:0000313" key="11">
    <source>
        <dbReference type="Proteomes" id="UP000663873"/>
    </source>
</evidence>
<evidence type="ECO:0000256" key="5">
    <source>
        <dbReference type="ARBA" id="ARBA00022869"/>
    </source>
</evidence>
<dbReference type="EMBL" id="CAJOBP010022936">
    <property type="protein sequence ID" value="CAF4602954.1"/>
    <property type="molecule type" value="Genomic_DNA"/>
</dbReference>
<evidence type="ECO:0000256" key="4">
    <source>
        <dbReference type="ARBA" id="ARBA00022737"/>
    </source>
</evidence>
<protein>
    <recommendedName>
        <fullName evidence="9">Collagen IV NC1 domain-containing protein</fullName>
    </recommendedName>
</protein>
<dbReference type="Proteomes" id="UP000663873">
    <property type="component" value="Unassembled WGS sequence"/>
</dbReference>
<dbReference type="SMART" id="SM00111">
    <property type="entry name" value="C4"/>
    <property type="match status" value="2"/>
</dbReference>
<keyword evidence="7" id="KW-1015">Disulfide bond</keyword>
<dbReference type="PANTHER" id="PTHR24637:SF388">
    <property type="entry name" value="NEMATODE CUTICLE COLLAGEN N-TERMINAL DOMAIN-CONTAINING PROTEIN"/>
    <property type="match status" value="1"/>
</dbReference>
<dbReference type="InterPro" id="IPR008160">
    <property type="entry name" value="Collagen"/>
</dbReference>
<accession>A0A821CB64</accession>
<dbReference type="FunFam" id="2.170.240.10:FF:000001">
    <property type="entry name" value="Collagen IV alpha 1 chain"/>
    <property type="match status" value="1"/>
</dbReference>
<feature type="non-terminal residue" evidence="10">
    <location>
        <position position="458"/>
    </location>
</feature>
<name>A0A821CB64_9BILA</name>
<feature type="region of interest" description="Disordered" evidence="8">
    <location>
        <begin position="59"/>
        <end position="88"/>
    </location>
</feature>
<keyword evidence="5" id="KW-0084">Basement membrane</keyword>
<comment type="subcellular location">
    <subcellularLocation>
        <location evidence="1">Secreted</location>
        <location evidence="1">Extracellular space</location>
        <location evidence="1">Extracellular matrix</location>
        <location evidence="1">Basement membrane</location>
    </subcellularLocation>
</comment>
<keyword evidence="11" id="KW-1185">Reference proteome</keyword>
<keyword evidence="4" id="KW-0677">Repeat</keyword>
<dbReference type="GO" id="GO:0005604">
    <property type="term" value="C:basement membrane"/>
    <property type="evidence" value="ECO:0007669"/>
    <property type="project" value="UniProtKB-SubCell"/>
</dbReference>
<evidence type="ECO:0000256" key="2">
    <source>
        <dbReference type="ARBA" id="ARBA00022525"/>
    </source>
</evidence>
<dbReference type="GO" id="GO:0005581">
    <property type="term" value="C:collagen trimer"/>
    <property type="evidence" value="ECO:0007669"/>
    <property type="project" value="UniProtKB-KW"/>
</dbReference>
<evidence type="ECO:0000256" key="8">
    <source>
        <dbReference type="SAM" id="MobiDB-lite"/>
    </source>
</evidence>
<keyword evidence="3" id="KW-0272">Extracellular matrix</keyword>
<dbReference type="Pfam" id="PF01391">
    <property type="entry name" value="Collagen"/>
    <property type="match status" value="2"/>
</dbReference>
<gene>
    <name evidence="10" type="ORF">UJA718_LOCUS31296</name>
</gene>
<comment type="caution">
    <text evidence="10">The sequence shown here is derived from an EMBL/GenBank/DDBJ whole genome shotgun (WGS) entry which is preliminary data.</text>
</comment>
<dbReference type="PANTHER" id="PTHR24637">
    <property type="entry name" value="COLLAGEN"/>
    <property type="match status" value="1"/>
</dbReference>